<reference evidence="1" key="1">
    <citation type="submission" date="2020-04" db="EMBL/GenBank/DDBJ databases">
        <authorList>
            <person name="Alioto T."/>
            <person name="Alioto T."/>
            <person name="Gomez Garrido J."/>
        </authorList>
    </citation>
    <scope>NUCLEOTIDE SEQUENCE</scope>
    <source>
        <strain evidence="1">A484AB</strain>
    </source>
</reference>
<sequence length="326" mass="38517">MTVIGSWVVSTLWHVVKIYPLTRECIDSLQSEIWKFVWSKKPEWVRWETCMSDYLNGGLRIINLDIKSKALLIGRVFRFFEESAAPWKDFMRYYIGRALGINDNSRPNSDIPTPFYSHLLRVLREFAVDLGQPCTSKMYYLKRIEDCVTAVKARSELAWNQRFGPGLIWKEIWKDVARSFNDPVLRDFDWRTVHRVLPVNFRVHKWYSRISSACARCGERVETIEHTLIHCPMVKEMWMFILKLCNRIDASVLGLSERNMLLGCFQRTKTRDLLRYLIPRGKNECHISSGRMRKLTVLCILRITCEIDWKQNSVSWTRKTLRQNGV</sequence>
<dbReference type="EMBL" id="CACRXK020008336">
    <property type="protein sequence ID" value="CAB4014512.1"/>
    <property type="molecule type" value="Genomic_DNA"/>
</dbReference>
<dbReference type="AlphaFoldDB" id="A0A6S7JBN6"/>
<gene>
    <name evidence="1" type="ORF">PACLA_8A085692</name>
</gene>
<dbReference type="OrthoDB" id="6016366at2759"/>
<dbReference type="Pfam" id="PF13966">
    <property type="entry name" value="zf-RVT"/>
    <property type="match status" value="1"/>
</dbReference>
<dbReference type="InterPro" id="IPR026960">
    <property type="entry name" value="RVT-Znf"/>
</dbReference>
<protein>
    <submittedName>
        <fullName evidence="1">Uncharacterized protein</fullName>
    </submittedName>
</protein>
<accession>A0A6S7JBN6</accession>
<evidence type="ECO:0000313" key="1">
    <source>
        <dbReference type="EMBL" id="CAB4014512.1"/>
    </source>
</evidence>
<comment type="caution">
    <text evidence="1">The sequence shown here is derived from an EMBL/GenBank/DDBJ whole genome shotgun (WGS) entry which is preliminary data.</text>
</comment>
<dbReference type="Proteomes" id="UP001152795">
    <property type="component" value="Unassembled WGS sequence"/>
</dbReference>
<keyword evidence="2" id="KW-1185">Reference proteome</keyword>
<organism evidence="1 2">
    <name type="scientific">Paramuricea clavata</name>
    <name type="common">Red gorgonian</name>
    <name type="synonym">Violescent sea-whip</name>
    <dbReference type="NCBI Taxonomy" id="317549"/>
    <lineage>
        <taxon>Eukaryota</taxon>
        <taxon>Metazoa</taxon>
        <taxon>Cnidaria</taxon>
        <taxon>Anthozoa</taxon>
        <taxon>Octocorallia</taxon>
        <taxon>Malacalcyonacea</taxon>
        <taxon>Plexauridae</taxon>
        <taxon>Paramuricea</taxon>
    </lineage>
</organism>
<name>A0A6S7JBN6_PARCT</name>
<proteinExistence type="predicted"/>
<evidence type="ECO:0000313" key="2">
    <source>
        <dbReference type="Proteomes" id="UP001152795"/>
    </source>
</evidence>